<dbReference type="Gene3D" id="2.40.70.10">
    <property type="entry name" value="Acid Proteases"/>
    <property type="match status" value="1"/>
</dbReference>
<dbReference type="InterPro" id="IPR003599">
    <property type="entry name" value="Ig_sub"/>
</dbReference>
<keyword evidence="4" id="KW-0812">Transmembrane</keyword>
<evidence type="ECO:0000256" key="8">
    <source>
        <dbReference type="ARBA" id="ARBA00022801"/>
    </source>
</evidence>
<dbReference type="InterPro" id="IPR001584">
    <property type="entry name" value="Integrase_cat-core"/>
</dbReference>
<name>A0A922I394_DERFA</name>
<keyword evidence="17" id="KW-1185">Reference proteome</keyword>
<dbReference type="InterPro" id="IPR050951">
    <property type="entry name" value="Retrovirus_Pol_polyprotein"/>
</dbReference>
<evidence type="ECO:0000256" key="1">
    <source>
        <dbReference type="ARBA" id="ARBA00004167"/>
    </source>
</evidence>
<dbReference type="CDD" id="cd09274">
    <property type="entry name" value="RNase_HI_RT_Ty3"/>
    <property type="match status" value="1"/>
</dbReference>
<dbReference type="InterPro" id="IPR041373">
    <property type="entry name" value="RT_RNaseH"/>
</dbReference>
<evidence type="ECO:0000256" key="6">
    <source>
        <dbReference type="ARBA" id="ARBA00022722"/>
    </source>
</evidence>
<dbReference type="Gene3D" id="3.10.10.10">
    <property type="entry name" value="HIV Type 1 Reverse Transcriptase, subunit A, domain 1"/>
    <property type="match status" value="1"/>
</dbReference>
<feature type="domain" description="Reverse transcriptase" evidence="14">
    <location>
        <begin position="514"/>
        <end position="694"/>
    </location>
</feature>
<organism evidence="16 17">
    <name type="scientific">Dermatophagoides farinae</name>
    <name type="common">American house dust mite</name>
    <dbReference type="NCBI Taxonomy" id="6954"/>
    <lineage>
        <taxon>Eukaryota</taxon>
        <taxon>Metazoa</taxon>
        <taxon>Ecdysozoa</taxon>
        <taxon>Arthropoda</taxon>
        <taxon>Chelicerata</taxon>
        <taxon>Arachnida</taxon>
        <taxon>Acari</taxon>
        <taxon>Acariformes</taxon>
        <taxon>Sarcoptiformes</taxon>
        <taxon>Astigmata</taxon>
        <taxon>Psoroptidia</taxon>
        <taxon>Analgoidea</taxon>
        <taxon>Pyroglyphidae</taxon>
        <taxon>Dermatophagoidinae</taxon>
        <taxon>Dermatophagoides</taxon>
    </lineage>
</organism>
<dbReference type="GO" id="GO:0015074">
    <property type="term" value="P:DNA integration"/>
    <property type="evidence" value="ECO:0007669"/>
    <property type="project" value="InterPro"/>
</dbReference>
<keyword evidence="12" id="KW-1015">Disulfide bond</keyword>
<dbReference type="InterPro" id="IPR043128">
    <property type="entry name" value="Rev_trsase/Diguanyl_cyclase"/>
</dbReference>
<dbReference type="InterPro" id="IPR005312">
    <property type="entry name" value="DUF1759"/>
</dbReference>
<evidence type="ECO:0000259" key="14">
    <source>
        <dbReference type="PROSITE" id="PS50878"/>
    </source>
</evidence>
<keyword evidence="5" id="KW-0548">Nucleotidyltransferase</keyword>
<dbReference type="SUPFAM" id="SSF50630">
    <property type="entry name" value="Acid proteases"/>
    <property type="match status" value="1"/>
</dbReference>
<dbReference type="InterPro" id="IPR013783">
    <property type="entry name" value="Ig-like_fold"/>
</dbReference>
<dbReference type="InterPro" id="IPR012337">
    <property type="entry name" value="RNaseH-like_sf"/>
</dbReference>
<gene>
    <name evidence="16" type="ORF">DERF_008924</name>
</gene>
<dbReference type="InterPro" id="IPR013098">
    <property type="entry name" value="Ig_I-set"/>
</dbReference>
<accession>A0A922I394</accession>
<feature type="domain" description="Ig-like" evidence="13">
    <location>
        <begin position="1573"/>
        <end position="1672"/>
    </location>
</feature>
<dbReference type="EMBL" id="ASGP02000003">
    <property type="protein sequence ID" value="KAH9518332.1"/>
    <property type="molecule type" value="Genomic_DNA"/>
</dbReference>
<evidence type="ECO:0000256" key="5">
    <source>
        <dbReference type="ARBA" id="ARBA00022695"/>
    </source>
</evidence>
<keyword evidence="7" id="KW-0255">Endonuclease</keyword>
<keyword evidence="8" id="KW-0378">Hydrolase</keyword>
<dbReference type="EC" id="2.7.7.49" evidence="2"/>
<dbReference type="InterPro" id="IPR041588">
    <property type="entry name" value="Integrase_H2C2"/>
</dbReference>
<dbReference type="PANTHER" id="PTHR37984:SF5">
    <property type="entry name" value="PROTEIN NYNRIN-LIKE"/>
    <property type="match status" value="1"/>
</dbReference>
<dbReference type="GO" id="GO:0003964">
    <property type="term" value="F:RNA-directed DNA polymerase activity"/>
    <property type="evidence" value="ECO:0007669"/>
    <property type="project" value="UniProtKB-KW"/>
</dbReference>
<feature type="domain" description="Ig-like" evidence="13">
    <location>
        <begin position="1677"/>
        <end position="1775"/>
    </location>
</feature>
<dbReference type="GO" id="GO:0016787">
    <property type="term" value="F:hydrolase activity"/>
    <property type="evidence" value="ECO:0007669"/>
    <property type="project" value="UniProtKB-KW"/>
</dbReference>
<feature type="non-terminal residue" evidence="16">
    <location>
        <position position="2141"/>
    </location>
</feature>
<dbReference type="Proteomes" id="UP000790347">
    <property type="component" value="Unassembled WGS sequence"/>
</dbReference>
<dbReference type="Pfam" id="PF03564">
    <property type="entry name" value="DUF1759"/>
    <property type="match status" value="1"/>
</dbReference>
<evidence type="ECO:0000256" key="3">
    <source>
        <dbReference type="ARBA" id="ARBA00022679"/>
    </source>
</evidence>
<dbReference type="PROSITE" id="PS50994">
    <property type="entry name" value="INTEGRASE"/>
    <property type="match status" value="1"/>
</dbReference>
<dbReference type="SUPFAM" id="SSF56672">
    <property type="entry name" value="DNA/RNA polymerases"/>
    <property type="match status" value="1"/>
</dbReference>
<dbReference type="FunFam" id="3.10.20.370:FF:000001">
    <property type="entry name" value="Retrovirus-related Pol polyprotein from transposon 17.6-like protein"/>
    <property type="match status" value="1"/>
</dbReference>
<proteinExistence type="predicted"/>
<dbReference type="Pfam" id="PF17921">
    <property type="entry name" value="Integrase_H2C2"/>
    <property type="match status" value="1"/>
</dbReference>
<evidence type="ECO:0000256" key="2">
    <source>
        <dbReference type="ARBA" id="ARBA00012493"/>
    </source>
</evidence>
<evidence type="ECO:0000256" key="4">
    <source>
        <dbReference type="ARBA" id="ARBA00022692"/>
    </source>
</evidence>
<dbReference type="SUPFAM" id="SSF53098">
    <property type="entry name" value="Ribonuclease H-like"/>
    <property type="match status" value="1"/>
</dbReference>
<dbReference type="SMART" id="SM00408">
    <property type="entry name" value="IGc2"/>
    <property type="match status" value="3"/>
</dbReference>
<dbReference type="SMART" id="SM00406">
    <property type="entry name" value="IGv"/>
    <property type="match status" value="2"/>
</dbReference>
<dbReference type="PROSITE" id="PS50878">
    <property type="entry name" value="RT_POL"/>
    <property type="match status" value="1"/>
</dbReference>
<feature type="domain" description="Ig-like" evidence="13">
    <location>
        <begin position="1341"/>
        <end position="1423"/>
    </location>
</feature>
<dbReference type="Pfam" id="PF13975">
    <property type="entry name" value="gag-asp_proteas"/>
    <property type="match status" value="1"/>
</dbReference>
<dbReference type="SUPFAM" id="SSF48726">
    <property type="entry name" value="Immunoglobulin"/>
    <property type="match status" value="5"/>
</dbReference>
<evidence type="ECO:0000259" key="13">
    <source>
        <dbReference type="PROSITE" id="PS50835"/>
    </source>
</evidence>
<keyword evidence="3" id="KW-0808">Transferase</keyword>
<dbReference type="InterPro" id="IPR043502">
    <property type="entry name" value="DNA/RNA_pol_sf"/>
</dbReference>
<dbReference type="CDD" id="cd00303">
    <property type="entry name" value="retropepsin_like"/>
    <property type="match status" value="1"/>
</dbReference>
<dbReference type="InterPro" id="IPR013106">
    <property type="entry name" value="Ig_V-set"/>
</dbReference>
<dbReference type="FunFam" id="1.10.340.70:FF:000001">
    <property type="entry name" value="Retrovirus-related Pol polyprotein from transposon gypsy-like Protein"/>
    <property type="match status" value="1"/>
</dbReference>
<keyword evidence="6" id="KW-0540">Nuclease</keyword>
<feature type="domain" description="Ig-like" evidence="13">
    <location>
        <begin position="1430"/>
        <end position="1566"/>
    </location>
</feature>
<feature type="domain" description="Integrase catalytic" evidence="15">
    <location>
        <begin position="1024"/>
        <end position="1184"/>
    </location>
</feature>
<evidence type="ECO:0000256" key="11">
    <source>
        <dbReference type="ARBA" id="ARBA00023136"/>
    </source>
</evidence>
<evidence type="ECO:0000256" key="10">
    <source>
        <dbReference type="ARBA" id="ARBA00022989"/>
    </source>
</evidence>
<dbReference type="InterPro" id="IPR000477">
    <property type="entry name" value="RT_dom"/>
</dbReference>
<dbReference type="CDD" id="cd01647">
    <property type="entry name" value="RT_LTR"/>
    <property type="match status" value="1"/>
</dbReference>
<keyword evidence="10" id="KW-1133">Transmembrane helix</keyword>
<comment type="caution">
    <text evidence="16">The sequence shown here is derived from an EMBL/GenBank/DDBJ whole genome shotgun (WGS) entry which is preliminary data.</text>
</comment>
<dbReference type="Gene3D" id="3.30.420.10">
    <property type="entry name" value="Ribonuclease H-like superfamily/Ribonuclease H"/>
    <property type="match status" value="1"/>
</dbReference>
<dbReference type="Pfam" id="PF17917">
    <property type="entry name" value="RT_RNaseH"/>
    <property type="match status" value="1"/>
</dbReference>
<keyword evidence="11" id="KW-0472">Membrane</keyword>
<dbReference type="Gene3D" id="1.10.340.70">
    <property type="match status" value="1"/>
</dbReference>
<dbReference type="SMART" id="SM00409">
    <property type="entry name" value="IG"/>
    <property type="match status" value="5"/>
</dbReference>
<dbReference type="Pfam" id="PF07679">
    <property type="entry name" value="I-set"/>
    <property type="match status" value="1"/>
</dbReference>
<feature type="domain" description="Ig-like" evidence="13">
    <location>
        <begin position="1881"/>
        <end position="1954"/>
    </location>
</feature>
<dbReference type="Pfam" id="PF08205">
    <property type="entry name" value="C2-set_2"/>
    <property type="match status" value="1"/>
</dbReference>
<dbReference type="GO" id="GO:0004519">
    <property type="term" value="F:endonuclease activity"/>
    <property type="evidence" value="ECO:0007669"/>
    <property type="project" value="UniProtKB-KW"/>
</dbReference>
<dbReference type="InterPro" id="IPR021109">
    <property type="entry name" value="Peptidase_aspartic_dom_sf"/>
</dbReference>
<dbReference type="GO" id="GO:0003676">
    <property type="term" value="F:nucleic acid binding"/>
    <property type="evidence" value="ECO:0007669"/>
    <property type="project" value="InterPro"/>
</dbReference>
<dbReference type="Gene3D" id="2.60.40.10">
    <property type="entry name" value="Immunoglobulins"/>
    <property type="match status" value="6"/>
</dbReference>
<dbReference type="Pfam" id="PF00078">
    <property type="entry name" value="RVT_1"/>
    <property type="match status" value="1"/>
</dbReference>
<evidence type="ECO:0000259" key="15">
    <source>
        <dbReference type="PROSITE" id="PS50994"/>
    </source>
</evidence>
<reference evidence="16" key="2">
    <citation type="journal article" date="2022" name="Res Sq">
        <title>Comparative Genomics Reveals Insights into the Divergent Evolution of Astigmatic Mites and Household Pest Adaptations.</title>
        <authorList>
            <person name="Xiong Q."/>
            <person name="Wan A.T.-Y."/>
            <person name="Liu X.-Y."/>
            <person name="Fung C.S.-H."/>
            <person name="Xiao X."/>
            <person name="Malainual N."/>
            <person name="Hou J."/>
            <person name="Wang L."/>
            <person name="Wang M."/>
            <person name="Yang K."/>
            <person name="Cui Y."/>
            <person name="Leung E."/>
            <person name="Nong W."/>
            <person name="Shin S.-K."/>
            <person name="Au S."/>
            <person name="Jeong K.Y."/>
            <person name="Chew F.T."/>
            <person name="Hui J."/>
            <person name="Leung T.F."/>
            <person name="Tungtrongchitr A."/>
            <person name="Zhong N."/>
            <person name="Liu Z."/>
            <person name="Tsui S."/>
        </authorList>
    </citation>
    <scope>NUCLEOTIDE SEQUENCE</scope>
    <source>
        <strain evidence="16">Derf</strain>
        <tissue evidence="16">Whole organism</tissue>
    </source>
</reference>
<dbReference type="Gene3D" id="3.30.70.270">
    <property type="match status" value="2"/>
</dbReference>
<dbReference type="GO" id="GO:0042575">
    <property type="term" value="C:DNA polymerase complex"/>
    <property type="evidence" value="ECO:0007669"/>
    <property type="project" value="UniProtKB-ARBA"/>
</dbReference>
<dbReference type="InterPro" id="IPR036179">
    <property type="entry name" value="Ig-like_dom_sf"/>
</dbReference>
<sequence>MDDKKKQRTNLRNKVTKKHGDAVLNLLDRNETTKAEIIKLIKDLSEVETELLEVDFDEETFESYNCKCQVLVNYFSETTTTTTASNMERTIKYQRRALPTFDGDIIQFNLFFREFMRIVDGDSTLRMDEKFFALKSMLKGEPLRLVGNLLENGVNYELAKNILKERYQDKQRISNIIIDRIKMLPVINVNDLDGMQRTVDEMGCLYREAIDHGMDSYVIEEVIRPTILSKWYSPEAARHGSTCSGLIDFFVQDVKVYIRNRDLITTNQVNQVSTRPNLIIKAVNVNQVIRARNVGNAIHWLFVPTTPPDLQKTSLLRPFQKTAFIDTGAEITCISKNLFDQLKLQIIKNSIINIRQLDNLTQSLGRVKINLQIGRITRCVEAHVVRNLTTNLLLGLDNSQLFDLNLDLNDNCLKQRDKIVNNVQNSSNQPCQSVNKNQQEYHINQNLNENQRRRIREMINRYGDVFAQSKSDVGYINHQHHRIDLSNEMPIFLKPYRTSPREQKIIDETVHNLLQQKLIRPSTSPYSFPVTLAEKKGEGKTRMCIDYRKLNDVTITDKQPIPIIDDIIDKLYGKKYFTKFDIANGYWHVPIAHEDIPKTAFSTHNQHLEWLVMPFGLKNAPATFQRAIRGVIMKHQLKNVENYFDDIIVFSDDFEQHLVDIKKVLEACEKENIKLKPSKCHFAEEKIEYLGHCISFNSVQPSKDNIRSIENFPVPCDIKELQRFLGMENVYQKYIPNHAVLRKPLTDLLVKDRPWEWSAECQEAFHEIKNCLTKYPILNIFNPNLPTIIYCDASQAGVGAVLKQKHPDGEELPVAYYSRKLLKHEINYTITELECLSMVESLKKWHCYVDGNPTTIITDHAALQWLKSCKRLNGRLFRWSIRISMYDLIIKYKKGSTNYEADALSRAPVNFVKVNLLTKEELEREQQNMSDVNKFEMVNALRIRRRKGLEKIVVPSTLRSKILNEAHNRFGHVGTKKMISLISPTYYWPNLICDISNYVKHCETCQKNKRFKEKKFSTLGTLPPSSQPFDLISIDTVLGLGKYGSRKNLVHLVMDHCTRYAWVFPHTSTSMETYIEVVKQMLKVGPIKRILSDRAAAFLSKRYQKFLESNNIKRLLTSTQNPQCNGLNERTNQELMKRLRCKINDPEVKCRNWPTLMEQVVHEYNNSPHEATGFSPAFLLYGILPYEQFKMNNQMTIEEAREIANQHSQEHHRKNEETYNRKFKRPQFQVDDDVLVEIAWHPNNGKLTPVMEGPYKILKIVSESNVEINRPNQPTKRETEVINVNKLRLYHHPGKFKIGAGRCHDSYEGVVSRNEKHNGGTLTINSQHEDQRVMVKGIAQQSASLPCYIDEENCGAIYFLTWSRLDSREDRWSRIWVYSDDNVNKALSSLTGRAIFTKQKSEARLVINSLKPSDEAFYKCDVTYVAGKCPSLTYVQLNIIAKPSRSWIEHEGDILSNGHHLSLTEGDYLKLACTVIDARPTPIIIWRSVDSRGQTNELIRSTTSSGSDSFIVTTGTSGDDINSNARMDRATLILNKKLSRDDLGSKYECHIEHETIGNGTMDKHVVLDVSVGIKTMEIIGPSTSVREGDIAVIECVAYGSKPAAEIVWRNGSRIIDGHSIQNTIETNIDRITVNSRSKLEIIVGHQDHLNPITCEAANVAMRTPINKSTEISVLFAPIVVMEPQNGVTVNESTPMVKIYCTYLANPSQLLENETIWFKDGRRLDISDRSRYIIESVTNSPTLVIMDVTRNDTGHYHCTLANTFGSGVPNSSIYLNVLYPPIVSLFVYPNPSSSDYLLKEGDDLRMVCDIHDGNPRSASRMRWLKNNGETFSELDGDTSTQKELSWLSIPRSLTGNYTCQAISEAGASELSNEIEIIVHYPPGKSIIRLLDEPHPIKGRNLTLECIVNDYGSPSDHTEYHWENSDGMVFESRQPILTIQNVRIVNRGNISCSAVNEVGFGARGQFELIPYAPPRFINPLPATIGVNEDFRSSSSLESSYMNYNQNEMNTATWNTHAGNGQTYGYVTGNELNGLRPSSSDSSDLITLYCRVECFPLCSLHWYRNDQPIDNGTKSEYRIIEEQLPEEFLLNRFPGIESTLTWNISKSGRSKLDRVRDSGTTFSCVSSGNLVGPSIRSDSRFQVE</sequence>
<dbReference type="Pfam" id="PF00665">
    <property type="entry name" value="rve"/>
    <property type="match status" value="1"/>
</dbReference>
<dbReference type="InterPro" id="IPR007110">
    <property type="entry name" value="Ig-like_dom"/>
</dbReference>
<dbReference type="PROSITE" id="PS50835">
    <property type="entry name" value="IG_LIKE"/>
    <property type="match status" value="6"/>
</dbReference>
<evidence type="ECO:0000313" key="17">
    <source>
        <dbReference type="Proteomes" id="UP000790347"/>
    </source>
</evidence>
<evidence type="ECO:0000256" key="7">
    <source>
        <dbReference type="ARBA" id="ARBA00022759"/>
    </source>
</evidence>
<keyword evidence="9" id="KW-0695">RNA-directed DNA polymerase</keyword>
<reference evidence="16" key="1">
    <citation type="submission" date="2013-05" db="EMBL/GenBank/DDBJ databases">
        <authorList>
            <person name="Yim A.K.Y."/>
            <person name="Chan T.F."/>
            <person name="Ji K.M."/>
            <person name="Liu X.Y."/>
            <person name="Zhou J.W."/>
            <person name="Li R.Q."/>
            <person name="Yang K.Y."/>
            <person name="Li J."/>
            <person name="Li M."/>
            <person name="Law P.T.W."/>
            <person name="Wu Y.L."/>
            <person name="Cai Z.L."/>
            <person name="Qin H."/>
            <person name="Bao Y."/>
            <person name="Leung R.K.K."/>
            <person name="Ng P.K.S."/>
            <person name="Zou J."/>
            <person name="Zhong X.J."/>
            <person name="Ran P.X."/>
            <person name="Zhong N.S."/>
            <person name="Liu Z.G."/>
            <person name="Tsui S.K.W."/>
        </authorList>
    </citation>
    <scope>NUCLEOTIDE SEQUENCE</scope>
    <source>
        <strain evidence="16">Derf</strain>
        <tissue evidence="16">Whole organism</tissue>
    </source>
</reference>
<dbReference type="InterPro" id="IPR003598">
    <property type="entry name" value="Ig_sub2"/>
</dbReference>
<comment type="subcellular location">
    <subcellularLocation>
        <location evidence="1">Membrane</location>
        <topology evidence="1">Single-pass membrane protein</topology>
    </subcellularLocation>
</comment>
<protein>
    <recommendedName>
        <fullName evidence="2">RNA-directed DNA polymerase</fullName>
        <ecNumber evidence="2">2.7.7.49</ecNumber>
    </recommendedName>
</protein>
<evidence type="ECO:0000313" key="16">
    <source>
        <dbReference type="EMBL" id="KAH9518332.1"/>
    </source>
</evidence>
<dbReference type="Pfam" id="PF07686">
    <property type="entry name" value="V-set"/>
    <property type="match status" value="1"/>
</dbReference>
<evidence type="ECO:0000256" key="12">
    <source>
        <dbReference type="ARBA" id="ARBA00023157"/>
    </source>
</evidence>
<dbReference type="GO" id="GO:0016020">
    <property type="term" value="C:membrane"/>
    <property type="evidence" value="ECO:0007669"/>
    <property type="project" value="UniProtKB-SubCell"/>
</dbReference>
<dbReference type="FunFam" id="3.30.70.270:FF:000020">
    <property type="entry name" value="Transposon Tf2-6 polyprotein-like Protein"/>
    <property type="match status" value="1"/>
</dbReference>
<evidence type="ECO:0000256" key="9">
    <source>
        <dbReference type="ARBA" id="ARBA00022918"/>
    </source>
</evidence>
<dbReference type="PANTHER" id="PTHR37984">
    <property type="entry name" value="PROTEIN CBG26694"/>
    <property type="match status" value="1"/>
</dbReference>
<feature type="domain" description="Ig-like" evidence="13">
    <location>
        <begin position="1779"/>
        <end position="1874"/>
    </location>
</feature>
<dbReference type="InterPro" id="IPR036397">
    <property type="entry name" value="RNaseH_sf"/>
</dbReference>
<dbReference type="InterPro" id="IPR013162">
    <property type="entry name" value="CD80_C2-set"/>
</dbReference>